<reference evidence="1 2" key="1">
    <citation type="submission" date="2019-07" db="EMBL/GenBank/DDBJ databases">
        <title>Qingshengfaniella alkalisoli gen. nov., sp. nov., isolated from saline soil.</title>
        <authorList>
            <person name="Xu L."/>
            <person name="Huang X.-X."/>
            <person name="Sun J.-Q."/>
        </authorList>
    </citation>
    <scope>NUCLEOTIDE SEQUENCE [LARGE SCALE GENOMIC DNA]</scope>
    <source>
        <strain evidence="1 2">DSM 27279</strain>
    </source>
</reference>
<evidence type="ECO:0000313" key="2">
    <source>
        <dbReference type="Proteomes" id="UP000318405"/>
    </source>
</evidence>
<dbReference type="RefSeq" id="WP_143949009.1">
    <property type="nucleotide sequence ID" value="NZ_BAABMB010000001.1"/>
</dbReference>
<dbReference type="EMBL" id="VLTJ01000029">
    <property type="protein sequence ID" value="TSH92643.1"/>
    <property type="molecule type" value="Genomic_DNA"/>
</dbReference>
<name>A0A556AID1_9BURK</name>
<proteinExistence type="predicted"/>
<keyword evidence="2" id="KW-1185">Reference proteome</keyword>
<gene>
    <name evidence="1" type="ORF">FOZ76_14580</name>
</gene>
<comment type="caution">
    <text evidence="1">The sequence shown here is derived from an EMBL/GenBank/DDBJ whole genome shotgun (WGS) entry which is preliminary data.</text>
</comment>
<dbReference type="AlphaFoldDB" id="A0A556AID1"/>
<protein>
    <submittedName>
        <fullName evidence="1">Uncharacterized protein</fullName>
    </submittedName>
</protein>
<accession>A0A556AID1</accession>
<sequence length="72" mass="7945">MREPEIAAARADVELLLDHALEIARARVAEPAQTLVAAIFERLCVEYDLAEPGAGDTMRERAPDIRMVRPCA</sequence>
<evidence type="ECO:0000313" key="1">
    <source>
        <dbReference type="EMBL" id="TSH92643.1"/>
    </source>
</evidence>
<dbReference type="Proteomes" id="UP000318405">
    <property type="component" value="Unassembled WGS sequence"/>
</dbReference>
<organism evidence="1 2">
    <name type="scientific">Verticiella sediminum</name>
    <dbReference type="NCBI Taxonomy" id="1247510"/>
    <lineage>
        <taxon>Bacteria</taxon>
        <taxon>Pseudomonadati</taxon>
        <taxon>Pseudomonadota</taxon>
        <taxon>Betaproteobacteria</taxon>
        <taxon>Burkholderiales</taxon>
        <taxon>Alcaligenaceae</taxon>
        <taxon>Verticiella</taxon>
    </lineage>
</organism>